<organism evidence="1 2">
    <name type="scientific">Candidatus Falkowbacteria bacterium GW2011_GWA2_41_14</name>
    <dbReference type="NCBI Taxonomy" id="1618635"/>
    <lineage>
        <taxon>Bacteria</taxon>
        <taxon>Candidatus Falkowiibacteriota</taxon>
    </lineage>
</organism>
<gene>
    <name evidence="1" type="ORF">UU43_C0003G0005</name>
</gene>
<comment type="caution">
    <text evidence="1">The sequence shown here is derived from an EMBL/GenBank/DDBJ whole genome shotgun (WGS) entry which is preliminary data.</text>
</comment>
<dbReference type="EMBL" id="LCAP01000003">
    <property type="protein sequence ID" value="KKR91637.1"/>
    <property type="molecule type" value="Genomic_DNA"/>
</dbReference>
<evidence type="ECO:0000313" key="1">
    <source>
        <dbReference type="EMBL" id="KKR91637.1"/>
    </source>
</evidence>
<reference evidence="1 2" key="1">
    <citation type="journal article" date="2015" name="Nature">
        <title>rRNA introns, odd ribosomes, and small enigmatic genomes across a large radiation of phyla.</title>
        <authorList>
            <person name="Brown C.T."/>
            <person name="Hug L.A."/>
            <person name="Thomas B.C."/>
            <person name="Sharon I."/>
            <person name="Castelle C.J."/>
            <person name="Singh A."/>
            <person name="Wilkins M.J."/>
            <person name="Williams K.H."/>
            <person name="Banfield J.F."/>
        </authorList>
    </citation>
    <scope>NUCLEOTIDE SEQUENCE [LARGE SCALE GENOMIC DNA]</scope>
</reference>
<proteinExistence type="predicted"/>
<sequence length="73" mass="8280">MKPFVVNELVVMSGGVSLRITVFGNPLRRSTAFGIARWPVIARDALHNFLSQTWPSIKFRRVGVPRGNDERAW</sequence>
<protein>
    <submittedName>
        <fullName evidence="1">Uncharacterized protein</fullName>
    </submittedName>
</protein>
<name>A0A0G0XUR7_9BACT</name>
<evidence type="ECO:0000313" key="2">
    <source>
        <dbReference type="Proteomes" id="UP000034190"/>
    </source>
</evidence>
<dbReference type="Proteomes" id="UP000034190">
    <property type="component" value="Unassembled WGS sequence"/>
</dbReference>
<dbReference type="AlphaFoldDB" id="A0A0G0XUR7"/>
<accession>A0A0G0XUR7</accession>